<evidence type="ECO:0000256" key="1">
    <source>
        <dbReference type="SAM" id="MobiDB-lite"/>
    </source>
</evidence>
<keyword evidence="3" id="KW-1185">Reference proteome</keyword>
<feature type="compositionally biased region" description="Basic and acidic residues" evidence="1">
    <location>
        <begin position="78"/>
        <end position="91"/>
    </location>
</feature>
<dbReference type="Proteomes" id="UP001479290">
    <property type="component" value="Unassembled WGS sequence"/>
</dbReference>
<evidence type="ECO:0000313" key="2">
    <source>
        <dbReference type="EMBL" id="KAK9971678.1"/>
    </source>
</evidence>
<sequence>MMSPRHVLDAVDRNGLHLRTKEFLNIHDAMRMALSLHTESTAKNYQPTVRRLCYHGDALPVLTGQLALEEKEALPCEKEGELPAKRDRPDQHILSLS</sequence>
<proteinExistence type="predicted"/>
<protein>
    <submittedName>
        <fullName evidence="2">Uncharacterized protein</fullName>
    </submittedName>
</protein>
<gene>
    <name evidence="2" type="ORF">ABG768_025032</name>
</gene>
<accession>A0AAW2AFR7</accession>
<name>A0AAW2AFR7_CULAL</name>
<reference evidence="2 3" key="1">
    <citation type="submission" date="2024-05" db="EMBL/GenBank/DDBJ databases">
        <title>A high-quality chromosomal-level genome assembly of Topmouth culter (Culter alburnus).</title>
        <authorList>
            <person name="Zhao H."/>
        </authorList>
    </citation>
    <scope>NUCLEOTIDE SEQUENCE [LARGE SCALE GENOMIC DNA]</scope>
    <source>
        <strain evidence="2">CATC2023</strain>
        <tissue evidence="2">Muscle</tissue>
    </source>
</reference>
<comment type="caution">
    <text evidence="2">The sequence shown here is derived from an EMBL/GenBank/DDBJ whole genome shotgun (WGS) entry which is preliminary data.</text>
</comment>
<organism evidence="2 3">
    <name type="scientific">Culter alburnus</name>
    <name type="common">Topmouth culter</name>
    <dbReference type="NCBI Taxonomy" id="194366"/>
    <lineage>
        <taxon>Eukaryota</taxon>
        <taxon>Metazoa</taxon>
        <taxon>Chordata</taxon>
        <taxon>Craniata</taxon>
        <taxon>Vertebrata</taxon>
        <taxon>Euteleostomi</taxon>
        <taxon>Actinopterygii</taxon>
        <taxon>Neopterygii</taxon>
        <taxon>Teleostei</taxon>
        <taxon>Ostariophysi</taxon>
        <taxon>Cypriniformes</taxon>
        <taxon>Xenocyprididae</taxon>
        <taxon>Xenocypridinae</taxon>
        <taxon>Culter</taxon>
    </lineage>
</organism>
<evidence type="ECO:0000313" key="3">
    <source>
        <dbReference type="Proteomes" id="UP001479290"/>
    </source>
</evidence>
<feature type="region of interest" description="Disordered" evidence="1">
    <location>
        <begin position="78"/>
        <end position="97"/>
    </location>
</feature>
<dbReference type="EMBL" id="JAWDJR010000007">
    <property type="protein sequence ID" value="KAK9971678.1"/>
    <property type="molecule type" value="Genomic_DNA"/>
</dbReference>
<dbReference type="AlphaFoldDB" id="A0AAW2AFR7"/>